<organism evidence="15 16">
    <name type="scientific">Kibdelosporangium persicum</name>
    <dbReference type="NCBI Taxonomy" id="2698649"/>
    <lineage>
        <taxon>Bacteria</taxon>
        <taxon>Bacillati</taxon>
        <taxon>Actinomycetota</taxon>
        <taxon>Actinomycetes</taxon>
        <taxon>Pseudonocardiales</taxon>
        <taxon>Pseudonocardiaceae</taxon>
        <taxon>Kibdelosporangium</taxon>
    </lineage>
</organism>
<evidence type="ECO:0000256" key="7">
    <source>
        <dbReference type="ARBA" id="ARBA00022741"/>
    </source>
</evidence>
<keyword evidence="8" id="KW-0067">ATP-binding</keyword>
<evidence type="ECO:0000313" key="16">
    <source>
        <dbReference type="Proteomes" id="UP000763557"/>
    </source>
</evidence>
<feature type="transmembrane region" description="Helical" evidence="11">
    <location>
        <begin position="123"/>
        <end position="145"/>
    </location>
</feature>
<keyword evidence="16" id="KW-1185">Reference proteome</keyword>
<accession>A0ABX2FH66</accession>
<dbReference type="PANTHER" id="PTHR43297:SF2">
    <property type="entry name" value="DIPEPTIDE TRANSPORT ATP-BINDING PROTEIN DPPD"/>
    <property type="match status" value="1"/>
</dbReference>
<evidence type="ECO:0000256" key="10">
    <source>
        <dbReference type="ARBA" id="ARBA00023136"/>
    </source>
</evidence>
<feature type="transmembrane region" description="Helical" evidence="11">
    <location>
        <begin position="205"/>
        <end position="232"/>
    </location>
</feature>
<dbReference type="InterPro" id="IPR035906">
    <property type="entry name" value="MetI-like_sf"/>
</dbReference>
<keyword evidence="6 11" id="KW-0812">Transmembrane</keyword>
<evidence type="ECO:0000256" key="1">
    <source>
        <dbReference type="ARBA" id="ARBA00004141"/>
    </source>
</evidence>
<comment type="caution">
    <text evidence="15">The sequence shown here is derived from an EMBL/GenBank/DDBJ whole genome shotgun (WGS) entry which is preliminary data.</text>
</comment>
<evidence type="ECO:0000256" key="11">
    <source>
        <dbReference type="RuleBase" id="RU363032"/>
    </source>
</evidence>
<evidence type="ECO:0000256" key="12">
    <source>
        <dbReference type="SAM" id="MobiDB-lite"/>
    </source>
</evidence>
<feature type="domain" description="ABC transporter" evidence="13">
    <location>
        <begin position="320"/>
        <end position="570"/>
    </location>
</feature>
<dbReference type="PROSITE" id="PS50893">
    <property type="entry name" value="ABC_TRANSPORTER_2"/>
    <property type="match status" value="1"/>
</dbReference>
<keyword evidence="9 11" id="KW-1133">Transmembrane helix</keyword>
<reference evidence="15 16" key="1">
    <citation type="submission" date="2020-01" db="EMBL/GenBank/DDBJ databases">
        <title>Kibdelosporangium persica a novel Actinomycetes from a hot desert in Iran.</title>
        <authorList>
            <person name="Safaei N."/>
            <person name="Zaburannyi N."/>
            <person name="Mueller R."/>
            <person name="Wink J."/>
        </authorList>
    </citation>
    <scope>NUCLEOTIDE SEQUENCE [LARGE SCALE GENOMIC DNA]</scope>
    <source>
        <strain evidence="15 16">4NS15</strain>
    </source>
</reference>
<feature type="compositionally biased region" description="Basic and acidic residues" evidence="12">
    <location>
        <begin position="587"/>
        <end position="598"/>
    </location>
</feature>
<dbReference type="RefSeq" id="WP_173141252.1">
    <property type="nucleotide sequence ID" value="NZ_CBCSGW010000041.1"/>
</dbReference>
<dbReference type="Gene3D" id="3.40.50.300">
    <property type="entry name" value="P-loop containing nucleotide triphosphate hydrolases"/>
    <property type="match status" value="1"/>
</dbReference>
<keyword evidence="4 11" id="KW-0813">Transport</keyword>
<keyword evidence="10 11" id="KW-0472">Membrane</keyword>
<dbReference type="Pfam" id="PF00005">
    <property type="entry name" value="ABC_tran"/>
    <property type="match status" value="1"/>
</dbReference>
<dbReference type="SMART" id="SM00382">
    <property type="entry name" value="AAA"/>
    <property type="match status" value="1"/>
</dbReference>
<feature type="transmembrane region" description="Helical" evidence="11">
    <location>
        <begin position="252"/>
        <end position="276"/>
    </location>
</feature>
<dbReference type="Pfam" id="PF00528">
    <property type="entry name" value="BPD_transp_1"/>
    <property type="match status" value="1"/>
</dbReference>
<protein>
    <submittedName>
        <fullName evidence="15">N-terminal TM domain of oligopeptide transport permease C</fullName>
    </submittedName>
</protein>
<dbReference type="CDD" id="cd06261">
    <property type="entry name" value="TM_PBP2"/>
    <property type="match status" value="1"/>
</dbReference>
<dbReference type="InterPro" id="IPR025966">
    <property type="entry name" value="OppC_N"/>
</dbReference>
<comment type="similarity">
    <text evidence="11">Belongs to the binding-protein-dependent transport system permease family.</text>
</comment>
<dbReference type="Proteomes" id="UP000763557">
    <property type="component" value="Unassembled WGS sequence"/>
</dbReference>
<evidence type="ECO:0000256" key="5">
    <source>
        <dbReference type="ARBA" id="ARBA00022475"/>
    </source>
</evidence>
<feature type="transmembrane region" description="Helical" evidence="11">
    <location>
        <begin position="151"/>
        <end position="169"/>
    </location>
</feature>
<comment type="similarity">
    <text evidence="3">Belongs to the ABC transporter superfamily.</text>
</comment>
<dbReference type="InterPro" id="IPR027417">
    <property type="entry name" value="P-loop_NTPase"/>
</dbReference>
<evidence type="ECO:0000259" key="14">
    <source>
        <dbReference type="PROSITE" id="PS50928"/>
    </source>
</evidence>
<proteinExistence type="inferred from homology"/>
<dbReference type="InterPro" id="IPR003439">
    <property type="entry name" value="ABC_transporter-like_ATP-bd"/>
</dbReference>
<dbReference type="PANTHER" id="PTHR43297">
    <property type="entry name" value="OLIGOPEPTIDE TRANSPORT ATP-BINDING PROTEIN APPD"/>
    <property type="match status" value="1"/>
</dbReference>
<evidence type="ECO:0000313" key="15">
    <source>
        <dbReference type="EMBL" id="NRN70220.1"/>
    </source>
</evidence>
<evidence type="ECO:0000256" key="8">
    <source>
        <dbReference type="ARBA" id="ARBA00022840"/>
    </source>
</evidence>
<evidence type="ECO:0000256" key="4">
    <source>
        <dbReference type="ARBA" id="ARBA00022448"/>
    </source>
</evidence>
<evidence type="ECO:0000256" key="3">
    <source>
        <dbReference type="ARBA" id="ARBA00005417"/>
    </source>
</evidence>
<dbReference type="Gene3D" id="1.10.3720.10">
    <property type="entry name" value="MetI-like"/>
    <property type="match status" value="1"/>
</dbReference>
<sequence>MTAAPFPATLAPVKRIPLWRRYLRRPLGVVALAVFAVVVAVAALASWLAPYDPNFVDFAITHAPPGNGHPLGGDSAGRDILSRLLAGAQTTLYGAVITCVAGLVLGVPAGVSAGYFGGATDRICSWISDALQSVPGMIVLLVVAAGTGQNFTVLMVALGVFLAPGYYRIARARALAVRKEPYIDAARVAGVTNARILRTHMLRAVYAPIIVQTALTAGIAIGMQAGLQFLGIGSASTPSWGQMMNDGFQNMLTYPLILLWPSIALGVTIAALAFIGSTLADLVSVRVELPTRRGVARVRQALEAGTSSGTHAHQAADCALRIENLRVGYASPTGVKKVVRGVSLDAAPGEVLGIVGESGSGKTQTLFSVLDLLPPGGTAVADGIWVGGEEVSRRSPKERAALLGRSIGYVPQEPMTNLDPCYPIERQLAEPLRHVHGLSKAEARQRARDILVRVGITDPDRVLAAYPHQISGGMAQRVLIAGAVAGRPSLLVADEPSTALDVTVQAEVLELLRELQREYGMALVIVTHNFGVVADICDRVVVMKDGRVVETGPVEQIFRRPADPYTAELISASLDDAEGRDELDETWLDRRTAQEGAR</sequence>
<dbReference type="Pfam" id="PF12911">
    <property type="entry name" value="OppC_N"/>
    <property type="match status" value="1"/>
</dbReference>
<dbReference type="InterPro" id="IPR050388">
    <property type="entry name" value="ABC_Ni/Peptide_Import"/>
</dbReference>
<dbReference type="InterPro" id="IPR000515">
    <property type="entry name" value="MetI-like"/>
</dbReference>
<evidence type="ECO:0000256" key="2">
    <source>
        <dbReference type="ARBA" id="ARBA00004202"/>
    </source>
</evidence>
<dbReference type="InterPro" id="IPR003593">
    <property type="entry name" value="AAA+_ATPase"/>
</dbReference>
<dbReference type="SUPFAM" id="SSF161098">
    <property type="entry name" value="MetI-like"/>
    <property type="match status" value="1"/>
</dbReference>
<feature type="compositionally biased region" description="Acidic residues" evidence="12">
    <location>
        <begin position="577"/>
        <end position="586"/>
    </location>
</feature>
<evidence type="ECO:0000256" key="9">
    <source>
        <dbReference type="ARBA" id="ARBA00022989"/>
    </source>
</evidence>
<dbReference type="CDD" id="cd03257">
    <property type="entry name" value="ABC_NikE_OppD_transporters"/>
    <property type="match status" value="1"/>
</dbReference>
<gene>
    <name evidence="15" type="ORF">GC106_74850</name>
</gene>
<dbReference type="PROSITE" id="PS00211">
    <property type="entry name" value="ABC_TRANSPORTER_1"/>
    <property type="match status" value="1"/>
</dbReference>
<name>A0ABX2FH66_9PSEU</name>
<dbReference type="InterPro" id="IPR017871">
    <property type="entry name" value="ABC_transporter-like_CS"/>
</dbReference>
<feature type="transmembrane region" description="Helical" evidence="11">
    <location>
        <begin position="92"/>
        <end position="116"/>
    </location>
</feature>
<feature type="region of interest" description="Disordered" evidence="12">
    <location>
        <begin position="577"/>
        <end position="598"/>
    </location>
</feature>
<dbReference type="SUPFAM" id="SSF52540">
    <property type="entry name" value="P-loop containing nucleoside triphosphate hydrolases"/>
    <property type="match status" value="1"/>
</dbReference>
<comment type="subcellular location">
    <subcellularLocation>
        <location evidence="11">Cell membrane</location>
        <topology evidence="11">Multi-pass membrane protein</topology>
    </subcellularLocation>
    <subcellularLocation>
        <location evidence="2">Cell membrane</location>
        <topology evidence="2">Peripheral membrane protein</topology>
    </subcellularLocation>
    <subcellularLocation>
        <location evidence="1">Membrane</location>
        <topology evidence="1">Multi-pass membrane protein</topology>
    </subcellularLocation>
</comment>
<keyword evidence="5" id="KW-1003">Cell membrane</keyword>
<feature type="transmembrane region" description="Helical" evidence="11">
    <location>
        <begin position="27"/>
        <end position="49"/>
    </location>
</feature>
<evidence type="ECO:0000259" key="13">
    <source>
        <dbReference type="PROSITE" id="PS50893"/>
    </source>
</evidence>
<dbReference type="PROSITE" id="PS50928">
    <property type="entry name" value="ABC_TM1"/>
    <property type="match status" value="1"/>
</dbReference>
<keyword evidence="7" id="KW-0547">Nucleotide-binding</keyword>
<feature type="domain" description="ABC transmembrane type-1" evidence="14">
    <location>
        <begin position="88"/>
        <end position="280"/>
    </location>
</feature>
<dbReference type="EMBL" id="JAAATY010000035">
    <property type="protein sequence ID" value="NRN70220.1"/>
    <property type="molecule type" value="Genomic_DNA"/>
</dbReference>
<evidence type="ECO:0000256" key="6">
    <source>
        <dbReference type="ARBA" id="ARBA00022692"/>
    </source>
</evidence>